<evidence type="ECO:0000256" key="7">
    <source>
        <dbReference type="ARBA" id="ARBA00023065"/>
    </source>
</evidence>
<protein>
    <submittedName>
        <fullName evidence="13">Sodium:proton antiporter</fullName>
    </submittedName>
</protein>
<gene>
    <name evidence="13" type="ORF">COB11_06720</name>
</gene>
<proteinExistence type="inferred from homology"/>
<dbReference type="NCBIfam" id="NF038006">
    <property type="entry name" value="NhaD_1"/>
    <property type="match status" value="1"/>
</dbReference>
<feature type="transmembrane region" description="Helical" evidence="11">
    <location>
        <begin position="33"/>
        <end position="51"/>
    </location>
</feature>
<keyword evidence="7" id="KW-0406">Ion transport</keyword>
<evidence type="ECO:0000256" key="1">
    <source>
        <dbReference type="ARBA" id="ARBA00004141"/>
    </source>
</evidence>
<evidence type="ECO:0000256" key="10">
    <source>
        <dbReference type="ARBA" id="ARBA00025753"/>
    </source>
</evidence>
<feature type="transmembrane region" description="Helical" evidence="11">
    <location>
        <begin position="335"/>
        <end position="359"/>
    </location>
</feature>
<feature type="domain" description="Citrate transporter-like" evidence="12">
    <location>
        <begin position="19"/>
        <end position="358"/>
    </location>
</feature>
<dbReference type="GO" id="GO:0015297">
    <property type="term" value="F:antiporter activity"/>
    <property type="evidence" value="ECO:0007669"/>
    <property type="project" value="UniProtKB-KW"/>
</dbReference>
<feature type="transmembrane region" description="Helical" evidence="11">
    <location>
        <begin position="114"/>
        <end position="141"/>
    </location>
</feature>
<evidence type="ECO:0000256" key="8">
    <source>
        <dbReference type="ARBA" id="ARBA00023136"/>
    </source>
</evidence>
<name>A0A2A4YDL8_UNCAE</name>
<evidence type="ECO:0000256" key="2">
    <source>
        <dbReference type="ARBA" id="ARBA00022448"/>
    </source>
</evidence>
<keyword evidence="8 11" id="KW-0472">Membrane</keyword>
<keyword evidence="3" id="KW-0050">Antiport</keyword>
<feature type="transmembrane region" description="Helical" evidence="11">
    <location>
        <begin position="298"/>
        <end position="315"/>
    </location>
</feature>
<evidence type="ECO:0000256" key="11">
    <source>
        <dbReference type="SAM" id="Phobius"/>
    </source>
</evidence>
<comment type="similarity">
    <text evidence="10">Belongs to the NhaD Na(+)/H(+) (TC 2.A.62) antiporter family.</text>
</comment>
<dbReference type="Pfam" id="PF03600">
    <property type="entry name" value="CitMHS"/>
    <property type="match status" value="1"/>
</dbReference>
<evidence type="ECO:0000256" key="6">
    <source>
        <dbReference type="ARBA" id="ARBA00023053"/>
    </source>
</evidence>
<accession>A0A2A4YDL8</accession>
<dbReference type="Proteomes" id="UP000217838">
    <property type="component" value="Unassembled WGS sequence"/>
</dbReference>
<comment type="subcellular location">
    <subcellularLocation>
        <location evidence="1">Membrane</location>
        <topology evidence="1">Multi-pass membrane protein</topology>
    </subcellularLocation>
</comment>
<feature type="transmembrane region" description="Helical" evidence="11">
    <location>
        <begin position="371"/>
        <end position="392"/>
    </location>
</feature>
<evidence type="ECO:0000256" key="5">
    <source>
        <dbReference type="ARBA" id="ARBA00022989"/>
    </source>
</evidence>
<feature type="transmembrane region" description="Helical" evidence="11">
    <location>
        <begin position="6"/>
        <end position="26"/>
    </location>
</feature>
<dbReference type="InterPro" id="IPR045016">
    <property type="entry name" value="NhaD-like"/>
</dbReference>
<sequence length="430" mass="47120">MEGIEIFTIVQIAIFCIGYLAIIFEFSIKVNKTAVALALAVLCWLAFFLTGRHDFFENPATLASNIAHLNKDLSDVSQILFFLLGAMTLVEIIDAHKGFNTVIRLLHTQSKRKMLVIISIVTFILSAVLDNLTTTILMISILRKLVPYKKDRILLLCMVVIAANAGGAWTPIGDVTTTMLWINGQVTTLKVMSELFLPSVCAMGVPLLIYSFMMKGKFSAPAVDLSKEQIEPGAKIVFTVGISALIFVPIFKWLTGMPPFMGMLIALAVLWLVTDVLHHKYEQREHLRVPHILTKIDVASILFFLGILLSVHSLQAAGLLDHVAKWMDYHLRSQALIATLIGLFSAVIDNVPLVAATMGMYDLTTYPTDSALWIMIAYAAGTGGSILIIGSSSGVAMMGLEKVDFFTYMKKAALPALAGYLVGMGVYLIL</sequence>
<feature type="transmembrane region" description="Helical" evidence="11">
    <location>
        <begin position="260"/>
        <end position="277"/>
    </location>
</feature>
<keyword evidence="5 11" id="KW-1133">Transmembrane helix</keyword>
<evidence type="ECO:0000313" key="13">
    <source>
        <dbReference type="EMBL" id="PCI92710.1"/>
    </source>
</evidence>
<evidence type="ECO:0000259" key="12">
    <source>
        <dbReference type="Pfam" id="PF03600"/>
    </source>
</evidence>
<dbReference type="PANTHER" id="PTHR43269:SF2">
    <property type="entry name" value="SODIUM_PROTON ANTIPORTER 1-RELATED"/>
    <property type="match status" value="1"/>
</dbReference>
<dbReference type="PANTHER" id="PTHR43269">
    <property type="entry name" value="SODIUM/PROTON ANTIPORTER 1-RELATED"/>
    <property type="match status" value="1"/>
</dbReference>
<evidence type="ECO:0000256" key="3">
    <source>
        <dbReference type="ARBA" id="ARBA00022449"/>
    </source>
</evidence>
<feature type="transmembrane region" description="Helical" evidence="11">
    <location>
        <begin position="412"/>
        <end position="429"/>
    </location>
</feature>
<reference evidence="14" key="1">
    <citation type="submission" date="2017-08" db="EMBL/GenBank/DDBJ databases">
        <title>A dynamic microbial community with high functional redundancy inhabits the cold, oxic subseafloor aquifer.</title>
        <authorList>
            <person name="Tully B.J."/>
            <person name="Wheat C.G."/>
            <person name="Glazer B.T."/>
            <person name="Huber J.A."/>
        </authorList>
    </citation>
    <scope>NUCLEOTIDE SEQUENCE [LARGE SCALE GENOMIC DNA]</scope>
</reference>
<organism evidence="13 14">
    <name type="scientific">Aerophobetes bacterium</name>
    <dbReference type="NCBI Taxonomy" id="2030807"/>
    <lineage>
        <taxon>Bacteria</taxon>
        <taxon>Candidatus Aerophobota</taxon>
    </lineage>
</organism>
<dbReference type="GO" id="GO:0016020">
    <property type="term" value="C:membrane"/>
    <property type="evidence" value="ECO:0007669"/>
    <property type="project" value="UniProtKB-SubCell"/>
</dbReference>
<comment type="caution">
    <text evidence="13">The sequence shown here is derived from an EMBL/GenBank/DDBJ whole genome shotgun (WGS) entry which is preliminary data.</text>
</comment>
<evidence type="ECO:0000256" key="4">
    <source>
        <dbReference type="ARBA" id="ARBA00022692"/>
    </source>
</evidence>
<keyword evidence="2" id="KW-0813">Transport</keyword>
<feature type="transmembrane region" description="Helical" evidence="11">
    <location>
        <begin position="195"/>
        <end position="213"/>
    </location>
</feature>
<evidence type="ECO:0000256" key="9">
    <source>
        <dbReference type="ARBA" id="ARBA00023201"/>
    </source>
</evidence>
<dbReference type="InterPro" id="IPR004680">
    <property type="entry name" value="Cit_transptr-like_dom"/>
</dbReference>
<feature type="transmembrane region" description="Helical" evidence="11">
    <location>
        <begin position="153"/>
        <end position="172"/>
    </location>
</feature>
<keyword evidence="6" id="KW-0915">Sodium</keyword>
<dbReference type="AlphaFoldDB" id="A0A2A4YDL8"/>
<dbReference type="EMBL" id="NVUU01000088">
    <property type="protein sequence ID" value="PCI92710.1"/>
    <property type="molecule type" value="Genomic_DNA"/>
</dbReference>
<dbReference type="GO" id="GO:0006814">
    <property type="term" value="P:sodium ion transport"/>
    <property type="evidence" value="ECO:0007669"/>
    <property type="project" value="UniProtKB-KW"/>
</dbReference>
<keyword evidence="9" id="KW-0739">Sodium transport</keyword>
<evidence type="ECO:0000313" key="14">
    <source>
        <dbReference type="Proteomes" id="UP000217838"/>
    </source>
</evidence>
<keyword evidence="4 11" id="KW-0812">Transmembrane</keyword>